<organism evidence="4 5">
    <name type="scientific">Apophysomyces ossiformis</name>
    <dbReference type="NCBI Taxonomy" id="679940"/>
    <lineage>
        <taxon>Eukaryota</taxon>
        <taxon>Fungi</taxon>
        <taxon>Fungi incertae sedis</taxon>
        <taxon>Mucoromycota</taxon>
        <taxon>Mucoromycotina</taxon>
        <taxon>Mucoromycetes</taxon>
        <taxon>Mucorales</taxon>
        <taxon>Mucorineae</taxon>
        <taxon>Mucoraceae</taxon>
        <taxon>Apophysomyces</taxon>
    </lineage>
</organism>
<dbReference type="PIRSF" id="PIRSF037226">
    <property type="entry name" value="Amidohydrolase_ACY1L2_prd"/>
    <property type="match status" value="1"/>
</dbReference>
<dbReference type="Gene3D" id="3.30.70.360">
    <property type="match status" value="1"/>
</dbReference>
<dbReference type="Pfam" id="PF01546">
    <property type="entry name" value="Peptidase_M20"/>
    <property type="match status" value="1"/>
</dbReference>
<dbReference type="InterPro" id="IPR017144">
    <property type="entry name" value="Xaa-Arg_dipeptidase"/>
</dbReference>
<name>A0A8H7BKW3_9FUNG</name>
<sequence>MNPVIENVIANAINEHSAELRELSIKIHDEPELSFHEYKAYGWLTEYLEKKGFKITRQVADMETSFVAEYSNSSSGRRVGFCSEYDALPGVGHGCGHNLIAISGVACALAMKALLDQNLVQGSVVLFGTPAEEIGSGKVCMINTGEFQKRVDFCMMLHPFARDGVFTRMLAIDTLYVEYFGKASHAGMAPWNGINALDALMQAWDNVSMLRQQTLPTNRIHGIITNGGKSPNVIPDYASANFYARALNREQLKELSSKLNKCFEAAAVATGCQLKLRWVGAVDGTVDISKENNSSSSCCIDVFQNDTLGYQYIKYMEEEGVKMPAREETEKEVSGSTDMGNVSYTLPSLHPGFAIGTTATNHTVEFSDAARTEPAHEYTLRAARSLSKTAAAVLLDNELFEQVVADFKKRSH</sequence>
<dbReference type="NCBIfam" id="TIGR01891">
    <property type="entry name" value="amidohydrolases"/>
    <property type="match status" value="1"/>
</dbReference>
<dbReference type="InterPro" id="IPR017439">
    <property type="entry name" value="Amidohydrolase"/>
</dbReference>
<gene>
    <name evidence="4" type="ORF">EC973_002271</name>
</gene>
<dbReference type="FunFam" id="3.30.70.360:FF:000004">
    <property type="entry name" value="Peptidase M20 domain-containing protein 2"/>
    <property type="match status" value="1"/>
</dbReference>
<dbReference type="GO" id="GO:0016805">
    <property type="term" value="F:dipeptidase activity"/>
    <property type="evidence" value="ECO:0007669"/>
    <property type="project" value="InterPro"/>
</dbReference>
<evidence type="ECO:0000313" key="4">
    <source>
        <dbReference type="EMBL" id="KAF7723196.1"/>
    </source>
</evidence>
<keyword evidence="5" id="KW-1185">Reference proteome</keyword>
<dbReference type="PANTHER" id="PTHR30575:SF0">
    <property type="entry name" value="XAA-ARG DIPEPTIDASE"/>
    <property type="match status" value="1"/>
</dbReference>
<dbReference type="EMBL" id="JABAYA010000160">
    <property type="protein sequence ID" value="KAF7723196.1"/>
    <property type="molecule type" value="Genomic_DNA"/>
</dbReference>
<dbReference type="Proteomes" id="UP000605846">
    <property type="component" value="Unassembled WGS sequence"/>
</dbReference>
<dbReference type="Gene3D" id="3.40.630.10">
    <property type="entry name" value="Zn peptidases"/>
    <property type="match status" value="1"/>
</dbReference>
<proteinExistence type="inferred from homology"/>
<comment type="caution">
    <text evidence="4">The sequence shown here is derived from an EMBL/GenBank/DDBJ whole genome shotgun (WGS) entry which is preliminary data.</text>
</comment>
<dbReference type="AlphaFoldDB" id="A0A8H7BKW3"/>
<evidence type="ECO:0000256" key="1">
    <source>
        <dbReference type="ARBA" id="ARBA00006247"/>
    </source>
</evidence>
<dbReference type="SUPFAM" id="SSF53187">
    <property type="entry name" value="Zn-dependent exopeptidases"/>
    <property type="match status" value="1"/>
</dbReference>
<dbReference type="SUPFAM" id="SSF55031">
    <property type="entry name" value="Bacterial exopeptidase dimerisation domain"/>
    <property type="match status" value="1"/>
</dbReference>
<dbReference type="InterPro" id="IPR052030">
    <property type="entry name" value="Peptidase_M20/M20A_hydrolases"/>
</dbReference>
<dbReference type="Pfam" id="PF07687">
    <property type="entry name" value="M20_dimer"/>
    <property type="match status" value="1"/>
</dbReference>
<dbReference type="CDD" id="cd05672">
    <property type="entry name" value="M20_ACY1L2-like"/>
    <property type="match status" value="1"/>
</dbReference>
<dbReference type="InterPro" id="IPR011650">
    <property type="entry name" value="Peptidase_M20_dimer"/>
</dbReference>
<reference evidence="4" key="1">
    <citation type="submission" date="2020-01" db="EMBL/GenBank/DDBJ databases">
        <title>Genome Sequencing of Three Apophysomyces-Like Fungal Strains Confirms a Novel Fungal Genus in the Mucoromycota with divergent Burkholderia-like Endosymbiotic Bacteria.</title>
        <authorList>
            <person name="Stajich J.E."/>
            <person name="Macias A.M."/>
            <person name="Carter-House D."/>
            <person name="Lovett B."/>
            <person name="Kasson L.R."/>
            <person name="Berry K."/>
            <person name="Grigoriev I."/>
            <person name="Chang Y."/>
            <person name="Spatafora J."/>
            <person name="Kasson M.T."/>
        </authorList>
    </citation>
    <scope>NUCLEOTIDE SEQUENCE</scope>
    <source>
        <strain evidence="4">NRRL A-21654</strain>
    </source>
</reference>
<dbReference type="InterPro" id="IPR002933">
    <property type="entry name" value="Peptidase_M20"/>
</dbReference>
<evidence type="ECO:0000256" key="2">
    <source>
        <dbReference type="PIRNR" id="PIRNR037226"/>
    </source>
</evidence>
<dbReference type="InterPro" id="IPR036264">
    <property type="entry name" value="Bact_exopeptidase_dim_dom"/>
</dbReference>
<evidence type="ECO:0000313" key="5">
    <source>
        <dbReference type="Proteomes" id="UP000605846"/>
    </source>
</evidence>
<comment type="similarity">
    <text evidence="1 2">Belongs to the peptidase M20A family.</text>
</comment>
<accession>A0A8H7BKW3</accession>
<evidence type="ECO:0000259" key="3">
    <source>
        <dbReference type="Pfam" id="PF07687"/>
    </source>
</evidence>
<dbReference type="PANTHER" id="PTHR30575">
    <property type="entry name" value="PEPTIDASE M20"/>
    <property type="match status" value="1"/>
</dbReference>
<dbReference type="OrthoDB" id="6119954at2759"/>
<feature type="domain" description="Peptidase M20 dimerisation" evidence="3">
    <location>
        <begin position="177"/>
        <end position="268"/>
    </location>
</feature>
<protein>
    <recommendedName>
        <fullName evidence="2">Peptidase M20 domain-containing protein 2</fullName>
    </recommendedName>
</protein>